<keyword evidence="5" id="KW-0812">Transmembrane</keyword>
<gene>
    <name evidence="6" type="ORF">LSAA_7193</name>
</gene>
<dbReference type="InterPro" id="IPR043138">
    <property type="entry name" value="GGT_lsub"/>
</dbReference>
<sequence length="671" mass="75153">MSTSSPSKSGDPLGEDSLIDPSRGREEYKYFRINDSDEMDEDEEEDHFQSFADQGLLFDSWASVPYRSFAGKYCPCSEYFWGFRLTKKQLLLMSMGLVISFVAIIVSILYLGQAHAIPSEKERVYNAIYSNGAISIDGPRCAKIGYDVIKRNGSVVDAAIAALFCNGIVCPHSMGIGGGFGMIYYRKSDGKAFSLNAREWAPEWSNYTMFNGNPNASTFGPLSMAVPGEIMGYWEMKKTLGSPSVTWESIIQPSIDMARNGIQVSKHLAKTLKEMRDYIFMSQGLKEIFVDPGTNDILQEGDVYKREKFADTLEKISENPMDFYKGQMAEAISREIKMEGGIITTQDMNSYKVEWMDPVGFEFQDGLKVHSISPPFGGANLIYILNILDHYPKDELKSIFYSEEPALWYHRLTEAFKWAYGVRSRLGDPNDEQIASSVEQLIKEITSPEYGQEAFKLINDSFTVNNASFYGGDFVSREDHGTSQLSIIGPNGDAISVTSTINTHFGSKVVGQETGIIYNNEMDDFSSPNITNYFGLKPSPNNFIRPKKRPVSSMSPSIFVDHNGSVVLSIGAAGGSRITTATAYTSLLNLWLDKSIDISIDMRRIHHQLLPMELHYEKGFDGEILDELKSRRHVVVEDNPDYSVVQAVARTSDFKYHAFSDTRKDGEVYGE</sequence>
<dbReference type="OrthoDB" id="1081007at2759"/>
<feature type="binding site" evidence="3">
    <location>
        <begin position="552"/>
        <end position="553"/>
    </location>
    <ligand>
        <name>L-glutamate</name>
        <dbReference type="ChEBI" id="CHEBI:29985"/>
    </ligand>
</feature>
<proteinExistence type="predicted"/>
<dbReference type="PRINTS" id="PR01210">
    <property type="entry name" value="GGTRANSPTASE"/>
</dbReference>
<evidence type="ECO:0000256" key="3">
    <source>
        <dbReference type="PIRSR" id="PIRSR600101-2"/>
    </source>
</evidence>
<dbReference type="Gene3D" id="3.60.20.40">
    <property type="match status" value="1"/>
</dbReference>
<feature type="transmembrane region" description="Helical" evidence="5">
    <location>
        <begin position="90"/>
        <end position="111"/>
    </location>
</feature>
<dbReference type="EMBL" id="HACA01006441">
    <property type="protein sequence ID" value="CDW23802.1"/>
    <property type="molecule type" value="Transcribed_RNA"/>
</dbReference>
<dbReference type="PANTHER" id="PTHR11686:SF9">
    <property type="entry name" value="RE13973P"/>
    <property type="match status" value="1"/>
</dbReference>
<dbReference type="GO" id="GO:0005886">
    <property type="term" value="C:plasma membrane"/>
    <property type="evidence" value="ECO:0007669"/>
    <property type="project" value="TreeGrafter"/>
</dbReference>
<dbReference type="EC" id="2.3.2.2" evidence="6"/>
<feature type="binding site" evidence="3">
    <location>
        <begin position="500"/>
        <end position="502"/>
    </location>
    <ligand>
        <name>L-glutamate</name>
        <dbReference type="ChEBI" id="CHEBI:29985"/>
    </ligand>
</feature>
<reference evidence="7" key="1">
    <citation type="submission" date="2014-05" db="EMBL/GenBank/DDBJ databases">
        <authorList>
            <person name="Chronopoulou M."/>
        </authorList>
    </citation>
    <scope>NUCLEOTIDE SEQUENCE</scope>
    <source>
        <tissue evidence="7">Whole organism</tissue>
    </source>
</reference>
<dbReference type="GO" id="GO:0006751">
    <property type="term" value="P:glutathione catabolic process"/>
    <property type="evidence" value="ECO:0007669"/>
    <property type="project" value="InterPro"/>
</dbReference>
<keyword evidence="1" id="KW-1199">Hemostasis impairing toxin</keyword>
<keyword evidence="5" id="KW-0472">Membrane</keyword>
<dbReference type="SUPFAM" id="SSF56235">
    <property type="entry name" value="N-terminal nucleophile aminohydrolases (Ntn hydrolases)"/>
    <property type="match status" value="1"/>
</dbReference>
<evidence type="ECO:0000313" key="8">
    <source>
        <dbReference type="Proteomes" id="UP000675881"/>
    </source>
</evidence>
<feature type="binding site" evidence="3">
    <location>
        <position position="575"/>
    </location>
    <ligand>
        <name>L-glutamate</name>
        <dbReference type="ChEBI" id="CHEBI:29985"/>
    </ligand>
</feature>
<dbReference type="Gene3D" id="1.10.246.130">
    <property type="match status" value="1"/>
</dbReference>
<dbReference type="GO" id="GO:0002951">
    <property type="term" value="F:leukotriene-C(4) hydrolase"/>
    <property type="evidence" value="ECO:0007669"/>
    <property type="project" value="UniProtKB-EC"/>
</dbReference>
<dbReference type="EMBL" id="HG994582">
    <property type="protein sequence ID" value="CAF2902702.1"/>
    <property type="molecule type" value="Genomic_DNA"/>
</dbReference>
<evidence type="ECO:0000313" key="7">
    <source>
        <dbReference type="EMBL" id="CDW23802.1"/>
    </source>
</evidence>
<dbReference type="EC" id="3.4.19.14" evidence="6"/>
<dbReference type="InterPro" id="IPR043137">
    <property type="entry name" value="GGT_ssub_C"/>
</dbReference>
<feature type="binding site" evidence="3">
    <location>
        <position position="198"/>
    </location>
    <ligand>
        <name>L-glutamate</name>
        <dbReference type="ChEBI" id="CHEBI:29985"/>
    </ligand>
</feature>
<dbReference type="FunFam" id="1.10.246.130:FF:000001">
    <property type="entry name" value="Gamma-glutamyltransferase 5 isoform 1"/>
    <property type="match status" value="1"/>
</dbReference>
<dbReference type="FunFam" id="3.60.20.40:FF:000001">
    <property type="entry name" value="Gamma-glutamyltranspeptidase 1"/>
    <property type="match status" value="1"/>
</dbReference>
<dbReference type="InterPro" id="IPR029055">
    <property type="entry name" value="Ntn_hydrolases_N"/>
</dbReference>
<dbReference type="Proteomes" id="UP000675881">
    <property type="component" value="Chromosome 3"/>
</dbReference>
<dbReference type="AlphaFoldDB" id="A0A0K2TDZ4"/>
<evidence type="ECO:0000256" key="1">
    <source>
        <dbReference type="ARBA" id="ARBA00084097"/>
    </source>
</evidence>
<evidence type="ECO:0000256" key="5">
    <source>
        <dbReference type="SAM" id="Phobius"/>
    </source>
</evidence>
<dbReference type="InterPro" id="IPR000101">
    <property type="entry name" value="GGT_peptidase"/>
</dbReference>
<evidence type="ECO:0000313" key="6">
    <source>
        <dbReference type="EMBL" id="CAF2902702.1"/>
    </source>
</evidence>
<keyword evidence="6" id="KW-0808">Transferase</keyword>
<organism evidence="7">
    <name type="scientific">Lepeophtheirus salmonis</name>
    <name type="common">Salmon louse</name>
    <name type="synonym">Caligus salmonis</name>
    <dbReference type="NCBI Taxonomy" id="72036"/>
    <lineage>
        <taxon>Eukaryota</taxon>
        <taxon>Metazoa</taxon>
        <taxon>Ecdysozoa</taxon>
        <taxon>Arthropoda</taxon>
        <taxon>Crustacea</taxon>
        <taxon>Multicrustacea</taxon>
        <taxon>Hexanauplia</taxon>
        <taxon>Copepoda</taxon>
        <taxon>Siphonostomatoida</taxon>
        <taxon>Caligidae</taxon>
        <taxon>Lepeophtheirus</taxon>
    </lineage>
</organism>
<dbReference type="GO" id="GO:0103068">
    <property type="term" value="F:leukotriene C4 gamma-glutamyl transferase activity"/>
    <property type="evidence" value="ECO:0007669"/>
    <property type="project" value="UniProtKB-EC"/>
</dbReference>
<name>A0A0K2TDZ4_LEPSM</name>
<dbReference type="PANTHER" id="PTHR11686">
    <property type="entry name" value="GAMMA GLUTAMYL TRANSPEPTIDASE"/>
    <property type="match status" value="1"/>
</dbReference>
<feature type="region of interest" description="Disordered" evidence="4">
    <location>
        <begin position="1"/>
        <end position="25"/>
    </location>
</feature>
<dbReference type="Pfam" id="PF01019">
    <property type="entry name" value="G_glu_transpept"/>
    <property type="match status" value="1"/>
</dbReference>
<accession>A0A0K2TDZ4</accession>
<reference evidence="6" key="2">
    <citation type="submission" date="2021-02" db="EMBL/GenBank/DDBJ databases">
        <authorList>
            <person name="Bekaert M."/>
        </authorList>
    </citation>
    <scope>NUCLEOTIDE SEQUENCE</scope>
    <source>
        <strain evidence="6">IoA-00</strain>
    </source>
</reference>
<keyword evidence="6" id="KW-0012">Acyltransferase</keyword>
<protein>
    <submittedName>
        <fullName evidence="6">GGT1_5</fullName>
        <ecNumber evidence="6">2.3.2.2</ecNumber>
        <ecNumber evidence="6">3.4.19.13</ecNumber>
        <ecNumber evidence="6">3.4.19.14</ecNumber>
    </submittedName>
    <submittedName>
        <fullName evidence="7">Gammaglutamyltranspeptidase 1like [Megachile rotundata]</fullName>
    </submittedName>
</protein>
<evidence type="ECO:0000256" key="4">
    <source>
        <dbReference type="SAM" id="MobiDB-lite"/>
    </source>
</evidence>
<keyword evidence="1" id="KW-0800">Toxin</keyword>
<dbReference type="GO" id="GO:0036374">
    <property type="term" value="F:glutathione hydrolase activity"/>
    <property type="evidence" value="ECO:0007669"/>
    <property type="project" value="UniProtKB-EC"/>
</dbReference>
<keyword evidence="1" id="KW-1202">Platelet aggregation activating toxin</keyword>
<feature type="active site" description="Nucleophile" evidence="2">
    <location>
        <position position="482"/>
    </location>
</feature>
<keyword evidence="5" id="KW-1133">Transmembrane helix</keyword>
<keyword evidence="8" id="KW-1185">Reference proteome</keyword>
<keyword evidence="6" id="KW-0378">Hydrolase</keyword>
<feature type="binding site" evidence="3">
    <location>
        <position position="524"/>
    </location>
    <ligand>
        <name>L-glutamate</name>
        <dbReference type="ChEBI" id="CHEBI:29985"/>
    </ligand>
</feature>
<dbReference type="EC" id="3.4.19.13" evidence="6"/>
<evidence type="ECO:0000256" key="2">
    <source>
        <dbReference type="PIRSR" id="PIRSR600101-1"/>
    </source>
</evidence>